<dbReference type="RefSeq" id="WP_214113907.1">
    <property type="nucleotide sequence ID" value="NZ_JAHCTB010000005.1"/>
</dbReference>
<keyword evidence="1" id="KW-0732">Signal</keyword>
<dbReference type="SUPFAM" id="SSF54001">
    <property type="entry name" value="Cysteine proteinases"/>
    <property type="match status" value="1"/>
</dbReference>
<reference evidence="2 3" key="1">
    <citation type="submission" date="2021-05" db="EMBL/GenBank/DDBJ databases">
        <title>Aequorivita echinoideorum JCM 30378 genome.</title>
        <authorList>
            <person name="Zhang H."/>
            <person name="Li C."/>
        </authorList>
    </citation>
    <scope>NUCLEOTIDE SEQUENCE [LARGE SCALE GENOMIC DNA]</scope>
    <source>
        <strain evidence="2 3">JCM30378</strain>
    </source>
</reference>
<feature type="signal peptide" evidence="1">
    <location>
        <begin position="1"/>
        <end position="21"/>
    </location>
</feature>
<name>A0ABS5S764_9FLAO</name>
<keyword evidence="3" id="KW-1185">Reference proteome</keyword>
<evidence type="ECO:0000313" key="2">
    <source>
        <dbReference type="EMBL" id="MBT0608823.1"/>
    </source>
</evidence>
<dbReference type="Gene3D" id="2.60.40.3140">
    <property type="match status" value="1"/>
</dbReference>
<dbReference type="Proteomes" id="UP001297092">
    <property type="component" value="Unassembled WGS sequence"/>
</dbReference>
<evidence type="ECO:0000313" key="3">
    <source>
        <dbReference type="Proteomes" id="UP001297092"/>
    </source>
</evidence>
<feature type="chain" id="PRO_5045718037" evidence="1">
    <location>
        <begin position="22"/>
        <end position="656"/>
    </location>
</feature>
<organism evidence="2 3">
    <name type="scientific">Aequorivita echinoideorum</name>
    <dbReference type="NCBI Taxonomy" id="1549647"/>
    <lineage>
        <taxon>Bacteria</taxon>
        <taxon>Pseudomonadati</taxon>
        <taxon>Bacteroidota</taxon>
        <taxon>Flavobacteriia</taxon>
        <taxon>Flavobacteriales</taxon>
        <taxon>Flavobacteriaceae</taxon>
        <taxon>Aequorivita</taxon>
    </lineage>
</organism>
<gene>
    <name evidence="2" type="ORF">KIV10_11580</name>
</gene>
<dbReference type="InterPro" id="IPR038765">
    <property type="entry name" value="Papain-like_cys_pep_sf"/>
</dbReference>
<evidence type="ECO:0000256" key="1">
    <source>
        <dbReference type="SAM" id="SignalP"/>
    </source>
</evidence>
<comment type="caution">
    <text evidence="2">The sequence shown here is derived from an EMBL/GenBank/DDBJ whole genome shotgun (WGS) entry which is preliminary data.</text>
</comment>
<dbReference type="EMBL" id="JAHCTB010000005">
    <property type="protein sequence ID" value="MBT0608823.1"/>
    <property type="molecule type" value="Genomic_DNA"/>
</dbReference>
<dbReference type="Gene3D" id="3.10.620.30">
    <property type="match status" value="1"/>
</dbReference>
<protein>
    <submittedName>
        <fullName evidence="2">DUF3858 domain-containing protein</fullName>
    </submittedName>
</protein>
<accession>A0ABS5S764</accession>
<proteinExistence type="predicted"/>
<dbReference type="Gene3D" id="2.60.120.1130">
    <property type="match status" value="1"/>
</dbReference>
<sequence>MQISSKYLLISFLLVFNLATAQKHKPIEFTEPLASEISMKMYPQDPEAAGVVIFKKGNYFVDVIDNYVRVVKEVHVKTKVFNAKEFKQATINIPYYRERNVRENITRFKAVTYNGKTETYVGNNAFFETDINNNWAYKTFTFPNVQDGSILEYTYRIESPYFTNFGEWDFQGPLPIIYSEFHAEIPGNFQYNRTLRGSIPLDVNDATIKKACFTLPGFAVPGDCESVTYAMKNVPAFKEEKYMLSKDNYLSNISYELVQFTNLSGERNNFTRNWDEIDTKFKYDNNLGRQLNYDSYFKSKLPSNLLAASTDLEKAKNIYYHIQQQMNWNEKDGISIDTDVKNAYEKGSGNNSEINFALLNALEAANLEAYVVLITTRDRAKPTQLYPVITDFNYAIVMLTLENEKYFLDATEKNTPFGVLPVRTLNGEGRVLDFKKGSYWEKIEPINRNVHYTNVQLTANEEGVFSGKVSEISTGYISVEKRDEYNNFTPQEILKKKQSKNESLDISNLEIENDKDLEQPYKETYDIELHDQTAGDRFFLFPFISENYFEQNPFTAEIRKYPIDFAFPISNTYLVSIDLNDQYELVKKPANKVMKLPENDGELTVAYDAAGNKITIRLNLKLNNHSFRPEAYKSLQEFFTQLIKLEKEEPLELKRI</sequence>